<keyword evidence="2" id="KW-1185">Reference proteome</keyword>
<evidence type="ECO:0000313" key="1">
    <source>
        <dbReference type="EMBL" id="OOF72452.1"/>
    </source>
</evidence>
<organism evidence="1 2">
    <name type="scientific">Rodentibacter caecimuris</name>
    <dbReference type="NCBI Taxonomy" id="1796644"/>
    <lineage>
        <taxon>Bacteria</taxon>
        <taxon>Pseudomonadati</taxon>
        <taxon>Pseudomonadota</taxon>
        <taxon>Gammaproteobacteria</taxon>
        <taxon>Pasteurellales</taxon>
        <taxon>Pasteurellaceae</taxon>
        <taxon>Rodentibacter</taxon>
    </lineage>
</organism>
<evidence type="ECO:0000313" key="2">
    <source>
        <dbReference type="Proteomes" id="UP000188998"/>
    </source>
</evidence>
<name>A0AAJ3MZH1_9PAST</name>
<accession>A0AAJ3MZH1</accession>
<protein>
    <submittedName>
        <fullName evidence="1">Uncharacterized protein</fullName>
    </submittedName>
</protein>
<comment type="caution">
    <text evidence="1">The sequence shown here is derived from an EMBL/GenBank/DDBJ whole genome shotgun (WGS) entry which is preliminary data.</text>
</comment>
<reference evidence="1 2" key="1">
    <citation type="submission" date="2016-10" db="EMBL/GenBank/DDBJ databases">
        <title>Rodentibacter gen. nov. and new species.</title>
        <authorList>
            <person name="Christensen H."/>
        </authorList>
    </citation>
    <scope>NUCLEOTIDE SEQUENCE [LARGE SCALE GENOMIC DNA]</scope>
    <source>
        <strain evidence="1 2">199137021</strain>
    </source>
</reference>
<dbReference type="EMBL" id="MLAB01000018">
    <property type="protein sequence ID" value="OOF72452.1"/>
    <property type="molecule type" value="Genomic_DNA"/>
</dbReference>
<dbReference type="Proteomes" id="UP000188998">
    <property type="component" value="Unassembled WGS sequence"/>
</dbReference>
<dbReference type="AlphaFoldDB" id="A0AAJ3MZH1"/>
<proteinExistence type="predicted"/>
<sequence>MAEADFIFRDRQEFYKIETLANGQRFHVIVNGENGQIIDMPMKHRGMHKGEHKDWHGKATALRESIY</sequence>
<dbReference type="RefSeq" id="WP_059366862.1">
    <property type="nucleotide sequence ID" value="NZ_BBXJ01000001.1"/>
</dbReference>
<gene>
    <name evidence="1" type="ORF">BKG90_04495</name>
</gene>